<dbReference type="EMBL" id="CP014859">
    <property type="protein sequence ID" value="AOS64983.1"/>
    <property type="molecule type" value="Genomic_DNA"/>
</dbReference>
<feature type="domain" description="FAD-binding" evidence="3">
    <location>
        <begin position="7"/>
        <end position="341"/>
    </location>
</feature>
<dbReference type="Proteomes" id="UP000095210">
    <property type="component" value="Chromosome"/>
</dbReference>
<dbReference type="PRINTS" id="PR00420">
    <property type="entry name" value="RNGMNOXGNASE"/>
</dbReference>
<dbReference type="PANTHER" id="PTHR13789:SF309">
    <property type="entry name" value="PUTATIVE (AFU_ORTHOLOGUE AFUA_6G14510)-RELATED"/>
    <property type="match status" value="1"/>
</dbReference>
<dbReference type="SUPFAM" id="SSF51905">
    <property type="entry name" value="FAD/NAD(P)-binding domain"/>
    <property type="match status" value="1"/>
</dbReference>
<dbReference type="EC" id="1.14.13.1" evidence="4"/>
<dbReference type="InterPro" id="IPR036188">
    <property type="entry name" value="FAD/NAD-bd_sf"/>
</dbReference>
<dbReference type="RefSeq" id="WP_069851379.1">
    <property type="nucleotide sequence ID" value="NZ_CP014859.1"/>
</dbReference>
<evidence type="ECO:0000313" key="4">
    <source>
        <dbReference type="EMBL" id="AOS64983.1"/>
    </source>
</evidence>
<keyword evidence="1 4" id="KW-0560">Oxidoreductase</keyword>
<name>A0AAC9HT49_9PSEU</name>
<sequence>MGRRGHAVVVGGGIGGLSAAIGLRRIGWRVTVLERSPRFSEIGAGLTLWPNALRALRELGLGAPFEDAIAKQGPGGARAANGRRLSSWDGPGRAEALGGPVLGVHRGDLHQLLADALPATTFRFGAQVQDVSNATAPAIAGHEDLGDIDVLIGADGMNSRVRRQLWPQHPQPAYSGWTAWRGVSSPAEDVEMTVSIGRGAEFGTIPLGDGRVCWYAAELAPAGRRFADEKSTVQNRFADWHAPIPSVIAATPAREVLHHDIAFLGRPLSSYVRGRVALLGDAAHAMTPHLGQGACQAIEDAVVLASVLSRVTDVEDPQAVTTALADYDRLRLPRTQAVARASRALGRFGMGIRNPAVAALRDTAMSLVPNRLSLRSMGRFASWTPPRVPDRATD</sequence>
<dbReference type="AlphaFoldDB" id="A0AAC9HT49"/>
<evidence type="ECO:0000259" key="3">
    <source>
        <dbReference type="Pfam" id="PF01494"/>
    </source>
</evidence>
<organism evidence="4 5">
    <name type="scientific">Actinoalloteichus hymeniacidonis</name>
    <dbReference type="NCBI Taxonomy" id="340345"/>
    <lineage>
        <taxon>Bacteria</taxon>
        <taxon>Bacillati</taxon>
        <taxon>Actinomycetota</taxon>
        <taxon>Actinomycetes</taxon>
        <taxon>Pseudonocardiales</taxon>
        <taxon>Pseudonocardiaceae</taxon>
        <taxon>Actinoalloteichus</taxon>
    </lineage>
</organism>
<keyword evidence="5" id="KW-1185">Reference proteome</keyword>
<dbReference type="GO" id="GO:0071949">
    <property type="term" value="F:FAD binding"/>
    <property type="evidence" value="ECO:0007669"/>
    <property type="project" value="InterPro"/>
</dbReference>
<dbReference type="Pfam" id="PF01494">
    <property type="entry name" value="FAD_binding_3"/>
    <property type="match status" value="1"/>
</dbReference>
<dbReference type="GO" id="GO:0018658">
    <property type="term" value="F:salicylate 1-monooxygenase activity"/>
    <property type="evidence" value="ECO:0007669"/>
    <property type="project" value="UniProtKB-EC"/>
</dbReference>
<dbReference type="InterPro" id="IPR002938">
    <property type="entry name" value="FAD-bd"/>
</dbReference>
<dbReference type="PANTHER" id="PTHR13789">
    <property type="entry name" value="MONOOXYGENASE"/>
    <property type="match status" value="1"/>
</dbReference>
<proteinExistence type="predicted"/>
<gene>
    <name evidence="4" type="ORF">TL08_20960</name>
</gene>
<dbReference type="Gene3D" id="3.50.50.60">
    <property type="entry name" value="FAD/NAD(P)-binding domain"/>
    <property type="match status" value="1"/>
</dbReference>
<dbReference type="InterPro" id="IPR050493">
    <property type="entry name" value="FAD-dep_Monooxygenase_BioMet"/>
</dbReference>
<accession>A0AAC9HT49</accession>
<dbReference type="KEGG" id="ahm:TL08_20960"/>
<evidence type="ECO:0000256" key="1">
    <source>
        <dbReference type="ARBA" id="ARBA00023002"/>
    </source>
</evidence>
<evidence type="ECO:0000256" key="2">
    <source>
        <dbReference type="ARBA" id="ARBA00023033"/>
    </source>
</evidence>
<reference evidence="5" key="1">
    <citation type="submission" date="2016-03" db="EMBL/GenBank/DDBJ databases">
        <title>Complete genome sequence of the type strain Actinoalloteichus hymeniacidonis DSM 45092.</title>
        <authorList>
            <person name="Schaffert L."/>
            <person name="Albersmeier A."/>
            <person name="Winkler A."/>
            <person name="Kalinowski J."/>
            <person name="Zotchev S."/>
            <person name="Ruckert C."/>
        </authorList>
    </citation>
    <scope>NUCLEOTIDE SEQUENCE [LARGE SCALE GENOMIC DNA]</scope>
    <source>
        <strain evidence="5">HPA177(T) (DSM 45092(T))</strain>
    </source>
</reference>
<evidence type="ECO:0000313" key="5">
    <source>
        <dbReference type="Proteomes" id="UP000095210"/>
    </source>
</evidence>
<keyword evidence="2" id="KW-0503">Monooxygenase</keyword>
<protein>
    <submittedName>
        <fullName evidence="4">2-polyprenyl-6-methoxyphenol hydroxylase-like oxidoreductase</fullName>
        <ecNumber evidence="4">1.14.13.1</ecNumber>
    </submittedName>
</protein>